<dbReference type="AlphaFoldDB" id="A0A081BRY5"/>
<dbReference type="PANTHER" id="PTHR42307">
    <property type="entry name" value="PUP DEAMIDASE/DEPUPYLASE"/>
    <property type="match status" value="1"/>
</dbReference>
<keyword evidence="4" id="KW-1185">Reference proteome</keyword>
<dbReference type="STRING" id="1499966.U14_05445"/>
<dbReference type="EMBL" id="DF820460">
    <property type="protein sequence ID" value="GAK54166.1"/>
    <property type="molecule type" value="Genomic_DNA"/>
</dbReference>
<gene>
    <name evidence="3" type="ORF">U14_05445</name>
</gene>
<comment type="similarity">
    <text evidence="1">Belongs to the Pup ligase/Pup deamidase family. Pup deamidase subfamily.</text>
</comment>
<sequence>MAIPKILGTETEYGITIKNSAKFDPISHSILIVNSYPGGQHVQIIWDYEEESPFTDARGFKVDRKIETPKGQENTTINKILANGARLYVDHAHPEFSTPECSTPREVVLYEKAGEHVLHQSMVQANTVLPPDQQMLIYKNNSDYKGNSYGYHENYLVDRHLPFERLCDYLMTFLVTRQIYAGAGKIGAENGGRQTHFQLSQRADFFETEIGLDTMVKRPIINTRDEPHADPNKYRRLHVITGDVNMAEFSTYLKVGATALLLAMIEDDVLPEPLKLKNPVAAMREVSRDLTCKTPLLLENGQRMTAIEIQQEFQYRAQRYISTQPPNPANEEVVKAWGETLDTLRRDPLELSHQLDWAIKFELLQHYREKHQCGWDDPRLQMVDLQYHDIRPDKSLYYLLQRQGKIARMVADDEIRRAVTQPPDDTRAYFRGHCLQKYANRVYGVSWGAISFEVGEKAVKRILMPEPTKGTRRHVQELLEKSASVEELLTNLVS</sequence>
<dbReference type="GO" id="GO:0005524">
    <property type="term" value="F:ATP binding"/>
    <property type="evidence" value="ECO:0007669"/>
    <property type="project" value="TreeGrafter"/>
</dbReference>
<evidence type="ECO:0000313" key="4">
    <source>
        <dbReference type="Proteomes" id="UP000030700"/>
    </source>
</evidence>
<dbReference type="HOGENOM" id="CLU_040524_1_0_0"/>
<dbReference type="InterPro" id="IPR004347">
    <property type="entry name" value="Pup_ligase/deamidase"/>
</dbReference>
<dbReference type="GO" id="GO:0000502">
    <property type="term" value="C:proteasome complex"/>
    <property type="evidence" value="ECO:0007669"/>
    <property type="project" value="UniProtKB-KW"/>
</dbReference>
<dbReference type="Proteomes" id="UP000030700">
    <property type="component" value="Unassembled WGS sequence"/>
</dbReference>
<evidence type="ECO:0000313" key="3">
    <source>
        <dbReference type="EMBL" id="GAK54166.1"/>
    </source>
</evidence>
<dbReference type="Pfam" id="PF03136">
    <property type="entry name" value="Pup_ligase"/>
    <property type="match status" value="1"/>
</dbReference>
<dbReference type="GO" id="GO:0019941">
    <property type="term" value="P:modification-dependent protein catabolic process"/>
    <property type="evidence" value="ECO:0007669"/>
    <property type="project" value="InterPro"/>
</dbReference>
<reference evidence="3" key="1">
    <citation type="journal article" date="2015" name="PeerJ">
        <title>First genomic representation of candidate bacterial phylum KSB3 points to enhanced environmental sensing as a trigger of wastewater bulking.</title>
        <authorList>
            <person name="Sekiguchi Y."/>
            <person name="Ohashi A."/>
            <person name="Parks D.H."/>
            <person name="Yamauchi T."/>
            <person name="Tyson G.W."/>
            <person name="Hugenholtz P."/>
        </authorList>
    </citation>
    <scope>NUCLEOTIDE SEQUENCE [LARGE SCALE GENOMIC DNA]</scope>
</reference>
<dbReference type="PANTHER" id="PTHR42307:SF2">
    <property type="entry name" value="PUP DEAMIDASE_DEPUPYLASE"/>
    <property type="match status" value="1"/>
</dbReference>
<dbReference type="GO" id="GO:0008233">
    <property type="term" value="F:peptidase activity"/>
    <property type="evidence" value="ECO:0007669"/>
    <property type="project" value="InterPro"/>
</dbReference>
<dbReference type="GO" id="GO:0016811">
    <property type="term" value="F:hydrolase activity, acting on carbon-nitrogen (but not peptide) bonds, in linear amides"/>
    <property type="evidence" value="ECO:0007669"/>
    <property type="project" value="InterPro"/>
</dbReference>
<accession>A0A081BRY5</accession>
<dbReference type="GO" id="GO:0010498">
    <property type="term" value="P:proteasomal protein catabolic process"/>
    <property type="evidence" value="ECO:0007669"/>
    <property type="project" value="InterPro"/>
</dbReference>
<evidence type="ECO:0000256" key="1">
    <source>
        <dbReference type="ARBA" id="ARBA00009114"/>
    </source>
</evidence>
<dbReference type="NCBIfam" id="TIGR03688">
    <property type="entry name" value="depupylase_Dop"/>
    <property type="match status" value="1"/>
</dbReference>
<feature type="active site" description="Proton acceptor" evidence="2">
    <location>
        <position position="90"/>
    </location>
</feature>
<dbReference type="GO" id="GO:0070490">
    <property type="term" value="P:protein pupylation"/>
    <property type="evidence" value="ECO:0007669"/>
    <property type="project" value="TreeGrafter"/>
</dbReference>
<protein>
    <submittedName>
        <fullName evidence="3">Putative proteasome component</fullName>
    </submittedName>
</protein>
<name>A0A081BRY5_9BACT</name>
<dbReference type="InterPro" id="IPR022366">
    <property type="entry name" value="Pup_deamidase"/>
</dbReference>
<keyword evidence="3" id="KW-0647">Proteasome</keyword>
<proteinExistence type="inferred from homology"/>
<evidence type="ECO:0000256" key="2">
    <source>
        <dbReference type="PIRSR" id="PIRSR018077-1"/>
    </source>
</evidence>
<dbReference type="PIRSF" id="PIRSF018077">
    <property type="entry name" value="UCP018077"/>
    <property type="match status" value="1"/>
</dbReference>
<organism evidence="3">
    <name type="scientific">Candidatus Moduliflexus flocculans</name>
    <dbReference type="NCBI Taxonomy" id="1499966"/>
    <lineage>
        <taxon>Bacteria</taxon>
        <taxon>Candidatus Moduliflexota</taxon>
        <taxon>Candidatus Moduliflexia</taxon>
        <taxon>Candidatus Moduliflexales</taxon>
        <taxon>Candidatus Moduliflexaceae</taxon>
    </lineage>
</organism>